<keyword evidence="2" id="KW-1185">Reference proteome</keyword>
<organism evidence="1 2">
    <name type="scientific">Thyridium curvatum</name>
    <dbReference type="NCBI Taxonomy" id="1093900"/>
    <lineage>
        <taxon>Eukaryota</taxon>
        <taxon>Fungi</taxon>
        <taxon>Dikarya</taxon>
        <taxon>Ascomycota</taxon>
        <taxon>Pezizomycotina</taxon>
        <taxon>Sordariomycetes</taxon>
        <taxon>Sordariomycetidae</taxon>
        <taxon>Thyridiales</taxon>
        <taxon>Thyridiaceae</taxon>
        <taxon>Thyridium</taxon>
    </lineage>
</organism>
<evidence type="ECO:0008006" key="3">
    <source>
        <dbReference type="Google" id="ProtNLM"/>
    </source>
</evidence>
<reference evidence="1 2" key="1">
    <citation type="submission" date="2019-06" db="EMBL/GenBank/DDBJ databases">
        <title>Draft genome sequence of the filamentous fungus Phialemoniopsis curvata isolated from diesel fuel.</title>
        <authorList>
            <person name="Varaljay V.A."/>
            <person name="Lyon W.J."/>
            <person name="Crouch A.L."/>
            <person name="Drake C.E."/>
            <person name="Hollomon J.M."/>
            <person name="Nadeau L.J."/>
            <person name="Nunn H.S."/>
            <person name="Stevenson B.S."/>
            <person name="Bojanowski C.L."/>
            <person name="Crookes-Goodson W.J."/>
        </authorList>
    </citation>
    <scope>NUCLEOTIDE SEQUENCE [LARGE SCALE GENOMIC DNA]</scope>
    <source>
        <strain evidence="1 2">D216</strain>
    </source>
</reference>
<dbReference type="PANTHER" id="PTHR33112">
    <property type="entry name" value="DOMAIN PROTEIN, PUTATIVE-RELATED"/>
    <property type="match status" value="1"/>
</dbReference>
<protein>
    <recommendedName>
        <fullName evidence="3">Heterokaryon incompatibility domain-containing protein</fullName>
    </recommendedName>
</protein>
<name>A0A507ADL8_9PEZI</name>
<dbReference type="OrthoDB" id="3486565at2759"/>
<gene>
    <name evidence="1" type="ORF">E0L32_010956</name>
</gene>
<dbReference type="STRING" id="1093900.A0A507ADL8"/>
<dbReference type="InParanoid" id="A0A507ADL8"/>
<dbReference type="EMBL" id="SKBQ01000094">
    <property type="protein sequence ID" value="TPX07155.1"/>
    <property type="molecule type" value="Genomic_DNA"/>
</dbReference>
<dbReference type="AlphaFoldDB" id="A0A507ADL8"/>
<proteinExistence type="predicted"/>
<comment type="caution">
    <text evidence="1">The sequence shown here is derived from an EMBL/GenBank/DDBJ whole genome shotgun (WGS) entry which is preliminary data.</text>
</comment>
<dbReference type="RefSeq" id="XP_030988866.1">
    <property type="nucleotide sequence ID" value="XM_031133631.1"/>
</dbReference>
<evidence type="ECO:0000313" key="2">
    <source>
        <dbReference type="Proteomes" id="UP000319257"/>
    </source>
</evidence>
<dbReference type="GeneID" id="41978403"/>
<accession>A0A507ADL8</accession>
<sequence>MADIYENAFITIAATRSPNSSRGCFADTDSRFIAAPVSGYSGVYVRVLTPRWPPIWAMHDSKMPEWPLLTRGWVYQELRLSTRILHFGPEEVTWECASQRRCESGLNDEDWAADDAYYDTQGYASWPYWRLEREPLLLWHRTVHEYSGLRLSFETDKLVALSALTKRMEELRVNDRYILGLWEKTLLLDLLWNYEYLPSPELTAVFPSMNSNFPSWTWASRENPVGWKSHLTTTLASVCVKGINYTPCGPRHMGFPSGAEIVLQAPLVESRQLVRNVRSTLERLSRCQPDRGPDLLGRASRLSSVPDHPDANVLLEELDVEAFWNDEKVCYQHLYDGVLDEGTGATAEESLQRYFLPIGISPPGTGDRVWAIQVQRKPGTDKFQRVGFGAVSHVMAYEADLRDEAGRLRIDSDISVEVLRTLRGRVTAILDRMPTQTITLV</sequence>
<dbReference type="Proteomes" id="UP000319257">
    <property type="component" value="Unassembled WGS sequence"/>
</dbReference>
<dbReference type="PANTHER" id="PTHR33112:SF13">
    <property type="entry name" value="HETEROKARYON INCOMPATIBILITY DOMAIN-CONTAINING PROTEIN"/>
    <property type="match status" value="1"/>
</dbReference>
<evidence type="ECO:0000313" key="1">
    <source>
        <dbReference type="EMBL" id="TPX07155.1"/>
    </source>
</evidence>